<proteinExistence type="predicted"/>
<dbReference type="InterPro" id="IPR059095">
    <property type="entry name" value="Znf_C2H2_17_2nd"/>
</dbReference>
<reference evidence="4" key="1">
    <citation type="journal article" date="2020" name="Stud. Mycol.">
        <title>101 Dothideomycetes genomes: a test case for predicting lifestyles and emergence of pathogens.</title>
        <authorList>
            <person name="Haridas S."/>
            <person name="Albert R."/>
            <person name="Binder M."/>
            <person name="Bloem J."/>
            <person name="Labutti K."/>
            <person name="Salamov A."/>
            <person name="Andreopoulos B."/>
            <person name="Baker S."/>
            <person name="Barry K."/>
            <person name="Bills G."/>
            <person name="Bluhm B."/>
            <person name="Cannon C."/>
            <person name="Castanera R."/>
            <person name="Culley D."/>
            <person name="Daum C."/>
            <person name="Ezra D."/>
            <person name="Gonzalez J."/>
            <person name="Henrissat B."/>
            <person name="Kuo A."/>
            <person name="Liang C."/>
            <person name="Lipzen A."/>
            <person name="Lutzoni F."/>
            <person name="Magnuson J."/>
            <person name="Mondo S."/>
            <person name="Nolan M."/>
            <person name="Ohm R."/>
            <person name="Pangilinan J."/>
            <person name="Park H.-J."/>
            <person name="Ramirez L."/>
            <person name="Alfaro M."/>
            <person name="Sun H."/>
            <person name="Tritt A."/>
            <person name="Yoshinaga Y."/>
            <person name="Zwiers L.-H."/>
            <person name="Turgeon B."/>
            <person name="Goodwin S."/>
            <person name="Spatafora J."/>
            <person name="Crous P."/>
            <person name="Grigoriev I."/>
        </authorList>
    </citation>
    <scope>NUCLEOTIDE SEQUENCE</scope>
    <source>
        <strain evidence="4">CBS 119687</strain>
    </source>
</reference>
<dbReference type="PANTHER" id="PTHR46179">
    <property type="entry name" value="ZINC FINGER PROTEIN"/>
    <property type="match status" value="1"/>
</dbReference>
<dbReference type="AlphaFoldDB" id="A0A6A6A443"/>
<dbReference type="SMART" id="SM00355">
    <property type="entry name" value="ZnF_C2H2"/>
    <property type="match status" value="3"/>
</dbReference>
<protein>
    <recommendedName>
        <fullName evidence="3">C2H2-type domain-containing protein</fullName>
    </recommendedName>
</protein>
<accession>A0A6A6A443</accession>
<feature type="region of interest" description="Disordered" evidence="2">
    <location>
        <begin position="475"/>
        <end position="555"/>
    </location>
</feature>
<keyword evidence="5" id="KW-1185">Reference proteome</keyword>
<dbReference type="InterPro" id="IPR059009">
    <property type="entry name" value="Znf_C2H2_17_1st"/>
</dbReference>
<gene>
    <name evidence="4" type="ORF">P153DRAFT_369330</name>
</gene>
<feature type="compositionally biased region" description="Polar residues" evidence="2">
    <location>
        <begin position="681"/>
        <end position="690"/>
    </location>
</feature>
<feature type="region of interest" description="Disordered" evidence="2">
    <location>
        <begin position="669"/>
        <end position="717"/>
    </location>
</feature>
<name>A0A6A6A443_9PLEO</name>
<dbReference type="EMBL" id="ML977513">
    <property type="protein sequence ID" value="KAF2126659.1"/>
    <property type="molecule type" value="Genomic_DNA"/>
</dbReference>
<feature type="compositionally biased region" description="Acidic residues" evidence="2">
    <location>
        <begin position="522"/>
        <end position="535"/>
    </location>
</feature>
<feature type="compositionally biased region" description="Basic and acidic residues" evidence="2">
    <location>
        <begin position="544"/>
        <end position="555"/>
    </location>
</feature>
<feature type="domain" description="C2H2-type" evidence="3">
    <location>
        <begin position="623"/>
        <end position="652"/>
    </location>
</feature>
<keyword evidence="1" id="KW-0175">Coiled coil</keyword>
<feature type="domain" description="C2H2-type" evidence="3">
    <location>
        <begin position="557"/>
        <end position="582"/>
    </location>
</feature>
<dbReference type="InterPro" id="IPR051061">
    <property type="entry name" value="Zinc_finger_trans_reg"/>
</dbReference>
<dbReference type="OrthoDB" id="5305647at2759"/>
<dbReference type="Pfam" id="PF26176">
    <property type="entry name" value="zf_C2H2_17_2"/>
    <property type="match status" value="1"/>
</dbReference>
<feature type="coiled-coil region" evidence="1">
    <location>
        <begin position="724"/>
        <end position="751"/>
    </location>
</feature>
<evidence type="ECO:0000256" key="2">
    <source>
        <dbReference type="SAM" id="MobiDB-lite"/>
    </source>
</evidence>
<organism evidence="4 5">
    <name type="scientific">Dothidotthia symphoricarpi CBS 119687</name>
    <dbReference type="NCBI Taxonomy" id="1392245"/>
    <lineage>
        <taxon>Eukaryota</taxon>
        <taxon>Fungi</taxon>
        <taxon>Dikarya</taxon>
        <taxon>Ascomycota</taxon>
        <taxon>Pezizomycotina</taxon>
        <taxon>Dothideomycetes</taxon>
        <taxon>Pleosporomycetidae</taxon>
        <taxon>Pleosporales</taxon>
        <taxon>Dothidotthiaceae</taxon>
        <taxon>Dothidotthia</taxon>
    </lineage>
</organism>
<evidence type="ECO:0000259" key="3">
    <source>
        <dbReference type="SMART" id="SM00355"/>
    </source>
</evidence>
<sequence length="751" mass="84736">MAIQQFEATNVSLTFKVIQFVKQLRRRVKLRIHCGSVCSSQLGTKSTGLRALTKITTGICQLSILDAKQSRRVNNRVSKRRKNSSELLRPQLRLSVNIASSNASGGEVQHVLSAVDDKLSPAGSPLSAIAGNDGLFLKQSSLSIFEGRPLNEAVQLLAAIDYAIRLLSECRSQYGDAWLVAQGHHLGLSIDECFIANYEHLLLRLEAELIDVIARKALVELLRGGRNEKQRKLLSWFTEFAEKPRPLSTSFPWTIKSSLAVLWGVCWMFYGYSSDEDTRGGNDSVPLDRLLQQIDFDLNLPAPAPSDYREFGLGLIETHSDSPVDREFQARTEAWQPDYNPLPQFIDQSLPLQPIYSDLGPFLPLCEPLALAPVNSGLSLDQSWQPHLPQRTNPHHHLTNTTPSITVTEFTGDGSFAAPHTGFASFGDSIYQVGHLNFMSPPNDNITFTFPHPQHTMVNTLGPDINAMQAPQPIHTHERKLSLNSNPDIPTPDSLDNRTPLPSPRLERDPMDVDLQNIARDDSEESSLPDCDDTESQQKNRSYKRAEEPPKNHDGKMICIHQDCATLMFDRKCEWSKHMDKHDRPYKCNVKGCEKLQGFTYSGGLLRHEREVHKMHGGTKSSLFCPFTDCKRSSGAGFTRKENLAEHIRRVHRRTSTSADLHSLVIPRRPSHESSPLVETPQRSESQYTPMVQYRDEDELSHKRKRGSISGYSDRGDDDMRAEIKRLRYKIEEKDARLGELERALMALQRR</sequence>
<dbReference type="Gene3D" id="3.30.160.60">
    <property type="entry name" value="Classic Zinc Finger"/>
    <property type="match status" value="2"/>
</dbReference>
<evidence type="ECO:0000256" key="1">
    <source>
        <dbReference type="SAM" id="Coils"/>
    </source>
</evidence>
<dbReference type="Proteomes" id="UP000799771">
    <property type="component" value="Unassembled WGS sequence"/>
</dbReference>
<dbReference type="GO" id="GO:0005634">
    <property type="term" value="C:nucleus"/>
    <property type="evidence" value="ECO:0007669"/>
    <property type="project" value="TreeGrafter"/>
</dbReference>
<feature type="domain" description="C2H2-type" evidence="3">
    <location>
        <begin position="586"/>
        <end position="613"/>
    </location>
</feature>
<dbReference type="PANTHER" id="PTHR46179:SF24">
    <property type="entry name" value="C2H2-TYPE DOMAIN-CONTAINING PROTEIN"/>
    <property type="match status" value="1"/>
</dbReference>
<evidence type="ECO:0000313" key="4">
    <source>
        <dbReference type="EMBL" id="KAF2126659.1"/>
    </source>
</evidence>
<dbReference type="GO" id="GO:0006357">
    <property type="term" value="P:regulation of transcription by RNA polymerase II"/>
    <property type="evidence" value="ECO:0007669"/>
    <property type="project" value="TreeGrafter"/>
</dbReference>
<dbReference type="InterPro" id="IPR013087">
    <property type="entry name" value="Znf_C2H2_type"/>
</dbReference>
<evidence type="ECO:0000313" key="5">
    <source>
        <dbReference type="Proteomes" id="UP000799771"/>
    </source>
</evidence>
<dbReference type="RefSeq" id="XP_033521051.1">
    <property type="nucleotide sequence ID" value="XM_033668737.1"/>
</dbReference>
<dbReference type="Pfam" id="PF26177">
    <property type="entry name" value="zf_C2H2_17_1st"/>
    <property type="match status" value="1"/>
</dbReference>
<dbReference type="GeneID" id="54409169"/>